<keyword evidence="1" id="KW-0812">Transmembrane</keyword>
<feature type="non-terminal residue" evidence="2">
    <location>
        <position position="132"/>
    </location>
</feature>
<name>A0A2P5DSE4_PARAD</name>
<evidence type="ECO:0008006" key="4">
    <source>
        <dbReference type="Google" id="ProtNLM"/>
    </source>
</evidence>
<accession>A0A2P5DSE4</accession>
<evidence type="ECO:0000313" key="3">
    <source>
        <dbReference type="Proteomes" id="UP000237105"/>
    </source>
</evidence>
<dbReference type="OrthoDB" id="10609605at2759"/>
<reference evidence="3" key="1">
    <citation type="submission" date="2016-06" db="EMBL/GenBank/DDBJ databases">
        <title>Parallel loss of symbiosis genes in relatives of nitrogen-fixing non-legume Parasponia.</title>
        <authorList>
            <person name="Van Velzen R."/>
            <person name="Holmer R."/>
            <person name="Bu F."/>
            <person name="Rutten L."/>
            <person name="Van Zeijl A."/>
            <person name="Liu W."/>
            <person name="Santuari L."/>
            <person name="Cao Q."/>
            <person name="Sharma T."/>
            <person name="Shen D."/>
            <person name="Roswanjaya Y."/>
            <person name="Wardhani T."/>
            <person name="Kalhor M.S."/>
            <person name="Jansen J."/>
            <person name="Van den Hoogen J."/>
            <person name="Gungor B."/>
            <person name="Hartog M."/>
            <person name="Hontelez J."/>
            <person name="Verver J."/>
            <person name="Yang W.-C."/>
            <person name="Schijlen E."/>
            <person name="Repin R."/>
            <person name="Schilthuizen M."/>
            <person name="Schranz E."/>
            <person name="Heidstra R."/>
            <person name="Miyata K."/>
            <person name="Fedorova E."/>
            <person name="Kohlen W."/>
            <person name="Bisseling T."/>
            <person name="Smit S."/>
            <person name="Geurts R."/>
        </authorList>
    </citation>
    <scope>NUCLEOTIDE SEQUENCE [LARGE SCALE GENOMIC DNA]</scope>
    <source>
        <strain evidence="3">cv. WU1-14</strain>
    </source>
</reference>
<keyword evidence="3" id="KW-1185">Reference proteome</keyword>
<keyword evidence="1" id="KW-1133">Transmembrane helix</keyword>
<proteinExistence type="predicted"/>
<sequence length="132" mass="16021">MRLNQFSLWLNFICFLRCFFFGWSFFLVSSVFLLLLLSFFTSLNIGFLESFLLFYLFSFRYLMIRNNLCYLYCLFNFLFINSIKFLFWLFNSLFCCSYSMLFGLLSQNPESFFLCFKLRLFNFISSAIFNNA</sequence>
<gene>
    <name evidence="2" type="ORF">PanWU01x14_036190</name>
</gene>
<dbReference type="AlphaFoldDB" id="A0A2P5DSE4"/>
<feature type="transmembrane region" description="Helical" evidence="1">
    <location>
        <begin position="32"/>
        <end position="57"/>
    </location>
</feature>
<comment type="caution">
    <text evidence="2">The sequence shown here is derived from an EMBL/GenBank/DDBJ whole genome shotgun (WGS) entry which is preliminary data.</text>
</comment>
<protein>
    <recommendedName>
        <fullName evidence="4">Transmembrane protein</fullName>
    </recommendedName>
</protein>
<dbReference type="Proteomes" id="UP000237105">
    <property type="component" value="Unassembled WGS sequence"/>
</dbReference>
<keyword evidence="1" id="KW-0472">Membrane</keyword>
<feature type="transmembrane region" description="Helical" evidence="1">
    <location>
        <begin position="7"/>
        <end position="26"/>
    </location>
</feature>
<dbReference type="EMBL" id="JXTB01000019">
    <property type="protein sequence ID" value="PON76201.1"/>
    <property type="molecule type" value="Genomic_DNA"/>
</dbReference>
<evidence type="ECO:0000256" key="1">
    <source>
        <dbReference type="SAM" id="Phobius"/>
    </source>
</evidence>
<organism evidence="2 3">
    <name type="scientific">Parasponia andersonii</name>
    <name type="common">Sponia andersonii</name>
    <dbReference type="NCBI Taxonomy" id="3476"/>
    <lineage>
        <taxon>Eukaryota</taxon>
        <taxon>Viridiplantae</taxon>
        <taxon>Streptophyta</taxon>
        <taxon>Embryophyta</taxon>
        <taxon>Tracheophyta</taxon>
        <taxon>Spermatophyta</taxon>
        <taxon>Magnoliopsida</taxon>
        <taxon>eudicotyledons</taxon>
        <taxon>Gunneridae</taxon>
        <taxon>Pentapetalae</taxon>
        <taxon>rosids</taxon>
        <taxon>fabids</taxon>
        <taxon>Rosales</taxon>
        <taxon>Cannabaceae</taxon>
        <taxon>Parasponia</taxon>
    </lineage>
</organism>
<evidence type="ECO:0000313" key="2">
    <source>
        <dbReference type="EMBL" id="PON76201.1"/>
    </source>
</evidence>
<feature type="transmembrane region" description="Helical" evidence="1">
    <location>
        <begin position="69"/>
        <end position="91"/>
    </location>
</feature>